<dbReference type="EMBL" id="CP073041">
    <property type="protein sequence ID" value="UXE63035.1"/>
    <property type="molecule type" value="Genomic_DNA"/>
</dbReference>
<sequence length="226" mass="24353">MSKAVIFDLDGVIADTEPLKAAAHAQTARNFGGYLPDVFYPQVLGQSQDEVAKAALIQASLSISVSTYNAAFAEHYEKAVLSEATAVPGAIETMRSLTDHSFRLGLVTSSPKWMMRAVLERLNISNLLSVAISADDVAHPKPSSECYELALSKLQLLPSAVVAIEDTDIGGWAARRASIVTIACRHKLARLQKFDFAAAVITPPFDSVEFLHIVENCLIGQRGIAK</sequence>
<dbReference type="Gene3D" id="3.40.50.1000">
    <property type="entry name" value="HAD superfamily/HAD-like"/>
    <property type="match status" value="1"/>
</dbReference>
<dbReference type="Gene3D" id="1.10.150.240">
    <property type="entry name" value="Putative phosphatase, domain 2"/>
    <property type="match status" value="1"/>
</dbReference>
<dbReference type="PRINTS" id="PR00413">
    <property type="entry name" value="HADHALOGNASE"/>
</dbReference>
<protein>
    <submittedName>
        <fullName evidence="1">HAD family hydrolase</fullName>
    </submittedName>
</protein>
<dbReference type="AlphaFoldDB" id="A0A977L275"/>
<dbReference type="InterPro" id="IPR051806">
    <property type="entry name" value="HAD-like_SPP"/>
</dbReference>
<dbReference type="InterPro" id="IPR023214">
    <property type="entry name" value="HAD_sf"/>
</dbReference>
<dbReference type="InterPro" id="IPR023198">
    <property type="entry name" value="PGP-like_dom2"/>
</dbReference>
<organism evidence="1">
    <name type="scientific">Woronichinia naegeliana WA131</name>
    <dbReference type="NCBI Taxonomy" id="2824559"/>
    <lineage>
        <taxon>Bacteria</taxon>
        <taxon>Bacillati</taxon>
        <taxon>Cyanobacteriota</taxon>
        <taxon>Cyanophyceae</taxon>
        <taxon>Synechococcales</taxon>
        <taxon>Coelosphaeriaceae</taxon>
        <taxon>Woronichinia</taxon>
    </lineage>
</organism>
<dbReference type="InterPro" id="IPR041492">
    <property type="entry name" value="HAD_2"/>
</dbReference>
<dbReference type="Proteomes" id="UP001065613">
    <property type="component" value="Chromosome"/>
</dbReference>
<dbReference type="SUPFAM" id="SSF56784">
    <property type="entry name" value="HAD-like"/>
    <property type="match status" value="1"/>
</dbReference>
<dbReference type="GO" id="GO:0050308">
    <property type="term" value="F:sugar-phosphatase activity"/>
    <property type="evidence" value="ECO:0007669"/>
    <property type="project" value="TreeGrafter"/>
</dbReference>
<name>A0A977L275_9CYAN</name>
<reference evidence="1" key="1">
    <citation type="submission" date="2021-04" db="EMBL/GenBank/DDBJ databases">
        <title>Genome sequence of Woronichinia naegeliana from Washington state freshwater lake bloom.</title>
        <authorList>
            <person name="Dreher T.W."/>
        </authorList>
    </citation>
    <scope>NUCLEOTIDE SEQUENCE</scope>
    <source>
        <strain evidence="1">WA131</strain>
    </source>
</reference>
<dbReference type="SFLD" id="SFLDG01129">
    <property type="entry name" value="C1.5:_HAD__Beta-PGM__Phosphata"/>
    <property type="match status" value="1"/>
</dbReference>
<dbReference type="PANTHER" id="PTHR43481">
    <property type="entry name" value="FRUCTOSE-1-PHOSPHATE PHOSPHATASE"/>
    <property type="match status" value="1"/>
</dbReference>
<dbReference type="KEGG" id="wna:KA717_10375"/>
<proteinExistence type="predicted"/>
<dbReference type="Pfam" id="PF13419">
    <property type="entry name" value="HAD_2"/>
    <property type="match status" value="1"/>
</dbReference>
<dbReference type="InterPro" id="IPR036412">
    <property type="entry name" value="HAD-like_sf"/>
</dbReference>
<evidence type="ECO:0000313" key="1">
    <source>
        <dbReference type="EMBL" id="UXE63035.1"/>
    </source>
</evidence>
<gene>
    <name evidence="1" type="ORF">KA717_10375</name>
</gene>
<dbReference type="SFLD" id="SFLDS00003">
    <property type="entry name" value="Haloacid_Dehalogenase"/>
    <property type="match status" value="1"/>
</dbReference>
<dbReference type="PANTHER" id="PTHR43481:SF4">
    <property type="entry name" value="GLYCEROL-1-PHOSPHATE PHOSPHOHYDROLASE 1-RELATED"/>
    <property type="match status" value="1"/>
</dbReference>
<dbReference type="NCBIfam" id="TIGR01509">
    <property type="entry name" value="HAD-SF-IA-v3"/>
    <property type="match status" value="1"/>
</dbReference>
<keyword evidence="1" id="KW-0378">Hydrolase</keyword>
<dbReference type="InterPro" id="IPR006439">
    <property type="entry name" value="HAD-SF_hydro_IA"/>
</dbReference>
<accession>A0A977L275</accession>